<comment type="similarity">
    <text evidence="23">Belongs to the adenylyl cyclase class-4/guanylyl cyclase family.</text>
</comment>
<dbReference type="GO" id="GO:0007189">
    <property type="term" value="P:adenylate cyclase-activating G protein-coupled receptor signaling pathway"/>
    <property type="evidence" value="ECO:0007669"/>
    <property type="project" value="TreeGrafter"/>
</dbReference>
<comment type="cofactor">
    <cofactor evidence="2">
        <name>Mn(2+)</name>
        <dbReference type="ChEBI" id="CHEBI:29035"/>
    </cofactor>
</comment>
<dbReference type="PROSITE" id="PS00452">
    <property type="entry name" value="GUANYLATE_CYCLASE_1"/>
    <property type="match status" value="1"/>
</dbReference>
<keyword evidence="17" id="KW-0464">Manganese</keyword>
<feature type="domain" description="Guanylate cyclase" evidence="26">
    <location>
        <begin position="345"/>
        <end position="472"/>
    </location>
</feature>
<gene>
    <name evidence="27" type="ORF">PVAND_012913</name>
</gene>
<keyword evidence="11" id="KW-0067">ATP-binding</keyword>
<feature type="transmembrane region" description="Helical" evidence="25">
    <location>
        <begin position="957"/>
        <end position="979"/>
    </location>
</feature>
<keyword evidence="18 23" id="KW-0456">Lyase</keyword>
<comment type="subcellular location">
    <subcellularLocation>
        <location evidence="4">Cell membrane</location>
        <topology evidence="4">Multi-pass membrane protein</topology>
    </subcellularLocation>
</comment>
<dbReference type="EC" id="4.6.1.1" evidence="5"/>
<feature type="compositionally biased region" description="Polar residues" evidence="24">
    <location>
        <begin position="830"/>
        <end position="844"/>
    </location>
</feature>
<dbReference type="Pfam" id="PF00211">
    <property type="entry name" value="Guanylate_cyc"/>
    <property type="match status" value="2"/>
</dbReference>
<feature type="transmembrane region" description="Helical" evidence="25">
    <location>
        <begin position="985"/>
        <end position="1009"/>
    </location>
</feature>
<evidence type="ECO:0000256" key="23">
    <source>
        <dbReference type="RuleBase" id="RU000405"/>
    </source>
</evidence>
<dbReference type="EMBL" id="JADBJN010000001">
    <property type="protein sequence ID" value="KAG5683642.1"/>
    <property type="molecule type" value="Genomic_DNA"/>
</dbReference>
<dbReference type="FunFam" id="3.30.70.1230:FF:000014">
    <property type="entry name" value="adenylate cyclase type 9"/>
    <property type="match status" value="1"/>
</dbReference>
<keyword evidence="15 25" id="KW-0472">Membrane</keyword>
<keyword evidence="28" id="KW-1185">Reference proteome</keyword>
<proteinExistence type="inferred from homology"/>
<keyword evidence="10" id="KW-0547">Nucleotide-binding</keyword>
<dbReference type="InterPro" id="IPR018297">
    <property type="entry name" value="A/G_cyclase_CS"/>
</dbReference>
<evidence type="ECO:0000256" key="2">
    <source>
        <dbReference type="ARBA" id="ARBA00001936"/>
    </source>
</evidence>
<dbReference type="FunFam" id="3.30.70.1230:FF:000008">
    <property type="entry name" value="Adenylate cyclase type 9"/>
    <property type="match status" value="1"/>
</dbReference>
<feature type="transmembrane region" description="Helical" evidence="25">
    <location>
        <begin position="168"/>
        <end position="186"/>
    </location>
</feature>
<evidence type="ECO:0000256" key="19">
    <source>
        <dbReference type="ARBA" id="ARBA00070496"/>
    </source>
</evidence>
<evidence type="ECO:0000313" key="27">
    <source>
        <dbReference type="EMBL" id="KAG5683642.1"/>
    </source>
</evidence>
<comment type="caution">
    <text evidence="27">The sequence shown here is derived from an EMBL/GenBank/DDBJ whole genome shotgun (WGS) entry which is preliminary data.</text>
</comment>
<feature type="transmembrane region" description="Helical" evidence="25">
    <location>
        <begin position="1029"/>
        <end position="1051"/>
    </location>
</feature>
<feature type="transmembrane region" description="Helical" evidence="25">
    <location>
        <begin position="1063"/>
        <end position="1082"/>
    </location>
</feature>
<evidence type="ECO:0000256" key="18">
    <source>
        <dbReference type="ARBA" id="ARBA00023239"/>
    </source>
</evidence>
<evidence type="ECO:0000256" key="25">
    <source>
        <dbReference type="SAM" id="Phobius"/>
    </source>
</evidence>
<dbReference type="GO" id="GO:0005524">
    <property type="term" value="F:ATP binding"/>
    <property type="evidence" value="ECO:0007669"/>
    <property type="project" value="UniProtKB-KW"/>
</dbReference>
<feature type="transmembrane region" description="Helical" evidence="25">
    <location>
        <begin position="86"/>
        <end position="104"/>
    </location>
</feature>
<feature type="compositionally biased region" description="Low complexity" evidence="24">
    <location>
        <begin position="552"/>
        <end position="586"/>
    </location>
</feature>
<keyword evidence="8" id="KW-0479">Metal-binding</keyword>
<dbReference type="InterPro" id="IPR029787">
    <property type="entry name" value="Nucleotide_cyclase"/>
</dbReference>
<dbReference type="GO" id="GO:0046872">
    <property type="term" value="F:metal ion binding"/>
    <property type="evidence" value="ECO:0007669"/>
    <property type="project" value="UniProtKB-KW"/>
</dbReference>
<evidence type="ECO:0000256" key="15">
    <source>
        <dbReference type="ARBA" id="ARBA00023136"/>
    </source>
</evidence>
<evidence type="ECO:0000256" key="10">
    <source>
        <dbReference type="ARBA" id="ARBA00022741"/>
    </source>
</evidence>
<keyword evidence="6" id="KW-1003">Cell membrane</keyword>
<feature type="transmembrane region" description="Helical" evidence="25">
    <location>
        <begin position="143"/>
        <end position="162"/>
    </location>
</feature>
<evidence type="ECO:0000256" key="20">
    <source>
        <dbReference type="ARBA" id="ARBA00081225"/>
    </source>
</evidence>
<evidence type="ECO:0000256" key="9">
    <source>
        <dbReference type="ARBA" id="ARBA00022737"/>
    </source>
</evidence>
<keyword evidence="13 25" id="KW-1133">Transmembrane helix</keyword>
<evidence type="ECO:0000256" key="13">
    <source>
        <dbReference type="ARBA" id="ARBA00022989"/>
    </source>
</evidence>
<evidence type="ECO:0000256" key="7">
    <source>
        <dbReference type="ARBA" id="ARBA00022692"/>
    </source>
</evidence>
<comment type="cofactor">
    <cofactor evidence="3">
        <name>Mg(2+)</name>
        <dbReference type="ChEBI" id="CHEBI:18420"/>
    </cofactor>
</comment>
<evidence type="ECO:0000256" key="16">
    <source>
        <dbReference type="ARBA" id="ARBA00023180"/>
    </source>
</evidence>
<evidence type="ECO:0000256" key="4">
    <source>
        <dbReference type="ARBA" id="ARBA00004651"/>
    </source>
</evidence>
<feature type="transmembrane region" description="Helical" evidence="25">
    <location>
        <begin position="1089"/>
        <end position="1105"/>
    </location>
</feature>
<evidence type="ECO:0000256" key="1">
    <source>
        <dbReference type="ARBA" id="ARBA00001593"/>
    </source>
</evidence>
<dbReference type="Gene3D" id="3.30.70.1230">
    <property type="entry name" value="Nucleotide cyclase"/>
    <property type="match status" value="2"/>
</dbReference>
<evidence type="ECO:0000256" key="5">
    <source>
        <dbReference type="ARBA" id="ARBA00012201"/>
    </source>
</evidence>
<name>A0A9J6CMX3_POLVA</name>
<evidence type="ECO:0000256" key="12">
    <source>
        <dbReference type="ARBA" id="ARBA00022842"/>
    </source>
</evidence>
<accession>A0A9J6CMX3</accession>
<evidence type="ECO:0000256" key="3">
    <source>
        <dbReference type="ARBA" id="ARBA00001946"/>
    </source>
</evidence>
<protein>
    <recommendedName>
        <fullName evidence="19">Adenylate cyclase type 9</fullName>
        <ecNumber evidence="5">4.6.1.1</ecNumber>
    </recommendedName>
    <alternativeName>
        <fullName evidence="22">ATP pyrophosphate-lyase 9</fullName>
    </alternativeName>
    <alternativeName>
        <fullName evidence="20">Adenylate cyclase type IX</fullName>
    </alternativeName>
    <alternativeName>
        <fullName evidence="21">Adenylyl cyclase 9</fullName>
    </alternativeName>
</protein>
<evidence type="ECO:0000313" key="28">
    <source>
        <dbReference type="Proteomes" id="UP001107558"/>
    </source>
</evidence>
<feature type="compositionally biased region" description="Polar residues" evidence="24">
    <location>
        <begin position="762"/>
        <end position="780"/>
    </location>
</feature>
<dbReference type="SUPFAM" id="SSF55073">
    <property type="entry name" value="Nucleotide cyclase"/>
    <property type="match status" value="2"/>
</dbReference>
<evidence type="ECO:0000256" key="6">
    <source>
        <dbReference type="ARBA" id="ARBA00022475"/>
    </source>
</evidence>
<evidence type="ECO:0000259" key="26">
    <source>
        <dbReference type="PROSITE" id="PS50125"/>
    </source>
</evidence>
<organism evidence="27 28">
    <name type="scientific">Polypedilum vanderplanki</name>
    <name type="common">Sleeping chironomid midge</name>
    <dbReference type="NCBI Taxonomy" id="319348"/>
    <lineage>
        <taxon>Eukaryota</taxon>
        <taxon>Metazoa</taxon>
        <taxon>Ecdysozoa</taxon>
        <taxon>Arthropoda</taxon>
        <taxon>Hexapoda</taxon>
        <taxon>Insecta</taxon>
        <taxon>Pterygota</taxon>
        <taxon>Neoptera</taxon>
        <taxon>Endopterygota</taxon>
        <taxon>Diptera</taxon>
        <taxon>Nematocera</taxon>
        <taxon>Chironomoidea</taxon>
        <taxon>Chironomidae</taxon>
        <taxon>Chironominae</taxon>
        <taxon>Polypedilum</taxon>
        <taxon>Polypedilum</taxon>
    </lineage>
</organism>
<dbReference type="GO" id="GO:0006171">
    <property type="term" value="P:cAMP biosynthetic process"/>
    <property type="evidence" value="ECO:0007669"/>
    <property type="project" value="UniProtKB-KW"/>
</dbReference>
<dbReference type="Proteomes" id="UP001107558">
    <property type="component" value="Chromosome 1"/>
</dbReference>
<comment type="catalytic activity">
    <reaction evidence="1">
        <text>ATP = 3',5'-cyclic AMP + diphosphate</text>
        <dbReference type="Rhea" id="RHEA:15389"/>
        <dbReference type="ChEBI" id="CHEBI:30616"/>
        <dbReference type="ChEBI" id="CHEBI:33019"/>
        <dbReference type="ChEBI" id="CHEBI:58165"/>
        <dbReference type="EC" id="4.6.1.1"/>
    </reaction>
</comment>
<dbReference type="GO" id="GO:0004016">
    <property type="term" value="F:adenylate cyclase activity"/>
    <property type="evidence" value="ECO:0007669"/>
    <property type="project" value="UniProtKB-EC"/>
</dbReference>
<keyword evidence="14" id="KW-0115">cAMP biosynthesis</keyword>
<dbReference type="InterPro" id="IPR001054">
    <property type="entry name" value="A/G_cyclase"/>
</dbReference>
<feature type="domain" description="Guanylate cyclase" evidence="26">
    <location>
        <begin position="1221"/>
        <end position="1358"/>
    </location>
</feature>
<evidence type="ECO:0000256" key="17">
    <source>
        <dbReference type="ARBA" id="ARBA00023211"/>
    </source>
</evidence>
<feature type="transmembrane region" description="Helical" evidence="25">
    <location>
        <begin position="1141"/>
        <end position="1159"/>
    </location>
</feature>
<feature type="transmembrane region" description="Helical" evidence="25">
    <location>
        <begin position="231"/>
        <end position="251"/>
    </location>
</feature>
<keyword evidence="12" id="KW-0460">Magnesium</keyword>
<keyword evidence="7 25" id="KW-0812">Transmembrane</keyword>
<dbReference type="PANTHER" id="PTHR45627">
    <property type="entry name" value="ADENYLATE CYCLASE TYPE 1"/>
    <property type="match status" value="1"/>
</dbReference>
<dbReference type="GO" id="GO:0035556">
    <property type="term" value="P:intracellular signal transduction"/>
    <property type="evidence" value="ECO:0007669"/>
    <property type="project" value="InterPro"/>
</dbReference>
<keyword evidence="16" id="KW-0325">Glycoprotein</keyword>
<keyword evidence="9" id="KW-0677">Repeat</keyword>
<reference evidence="27" key="1">
    <citation type="submission" date="2021-03" db="EMBL/GenBank/DDBJ databases">
        <title>Chromosome level genome of the anhydrobiotic midge Polypedilum vanderplanki.</title>
        <authorList>
            <person name="Yoshida Y."/>
            <person name="Kikawada T."/>
            <person name="Gusev O."/>
        </authorList>
    </citation>
    <scope>NUCLEOTIDE SEQUENCE</scope>
    <source>
        <strain evidence="27">NIAS01</strain>
        <tissue evidence="27">Whole body or cell culture</tissue>
    </source>
</reference>
<dbReference type="PANTHER" id="PTHR45627:SF8">
    <property type="entry name" value="ADENYLATE CYCLASE TYPE 9"/>
    <property type="match status" value="1"/>
</dbReference>
<evidence type="ECO:0000256" key="14">
    <source>
        <dbReference type="ARBA" id="ARBA00022998"/>
    </source>
</evidence>
<dbReference type="PROSITE" id="PS50125">
    <property type="entry name" value="GUANYLATE_CYCLASE_2"/>
    <property type="match status" value="2"/>
</dbReference>
<evidence type="ECO:0000256" key="21">
    <source>
        <dbReference type="ARBA" id="ARBA00081232"/>
    </source>
</evidence>
<evidence type="ECO:0000256" key="8">
    <source>
        <dbReference type="ARBA" id="ARBA00022723"/>
    </source>
</evidence>
<dbReference type="CDD" id="cd07302">
    <property type="entry name" value="CHD"/>
    <property type="match status" value="2"/>
</dbReference>
<sequence length="1419" mass="162194">MSESTASYHRSNSTIPEDSQLTTFAPYVQAFLTQTSRRYTCCNVMLPLAFERAAGNSFINPRFDSQVLEEQYQISIFPQIRLRFRFALLYIICMTIIWLFYFTIRGKELGTPLHCTLGFLVVTSMIAVYITFTNFYRKYMTMFSGLYALLFIGTCLSWLYYAGTTLSILGNFSICVICIICIYTVIPLRLYQCFIIASIYSILFEMLSYVLKDKSYYHEASTIRDTLMYKIIGIRVMLHFCVHIISFHMLLMSSVRMRGTFIKVGQNLLVRRQLELEKQLKEKMITSMMPKVVADLLLKETTNHNEYDPSMTSLQRSHHHHQRTSDFNLKSMFRPFHMHSMKNVSILFADIVGFTQMSSTKTAEQLVEILNDLFERFDRLCGIYGCEKISTLGDCYYCVSGCPNARDDHAICCVEMGLGMIETMKIFDAERHEGIKMRVGIHTGNVLCGIVGTKRVKFDVWSNDVSFANKMESTGHPDLVHISEETKKFLDDSYIFRESEDIEGHKTYFILGKKTLINSPSDQGSIITENNKLSELQVTTKKLRNLSTNDIPSMTPLSMSPSPSQHHNHSNQQHHQSSHSKSLSPSPVLNVRKHRLASISETVTRFLSSAARVSSEQQKSLLETKKSPNPTIVIGISEETSNINNNNNNQMLMNNSKGTNFNDESPALNQHTPTTNNLIISNDNNNSSSSNNIIIDCDKPNIVPYNNNGSNGQQIPLILSCDVEMNSSHEFVDGTSPLDEDDDASSVNITDLRSYISQSRCDVSPFSRTGSNRSDRTPITSNHHNYHHHRSYSQQSNSLSPWYPPQENSSMLSPSRKDSGIRSNSRRSRYFTSSQSSLTPCNDSHMSDTLVMKHMPSPAAGSFQGQPGSETLKACVQHLRKQSDLQLIKCVCDNARSQRSYLVKPPIRKFSLTFENPLMEKTFRNRAHRYESDASETSSSLPTYTVTTPKFNTFIDVLILTIIFTMIALSLFLLSPSIYTKEYKVWVCCFVAFSSLILTVLFLCMKQVLRSPRRSRSINSIFGWASKYYPWNFFGSILISLPVASILINFALIDIKKFPTIQFYYGLMLFVCLIHFCNFIQLNCWTKNILSLLSGMLFILIGYNHRKISKAINTNYHRDWLRNFATKNSTSIDNSEWFNNYEAELCLDLLLILILVFLLNREFEIGYRLSFYGNEVANQDKIKVQNMKNQADMLLHNIIPKHVAEELKNTAKYSKNHQDVGILFASIVNFNEMYDESYLGGKEYLRVLNELIGDFDELLLRDEFKSIEKIKTIGSTYMCASGLDETYRNDSYEHLYALLDFAVAMQNAIESFNRDLLEFNLVLRIGFNYGEVTAGVIGTTKLYYDIWGDAVNVASRMDSTGVPGRIQLRQECISIFEDLYEFEPRGSVFVKGKNMMDVCLLKGKKEETLEVFQDHQLTI</sequence>
<evidence type="ECO:0000256" key="11">
    <source>
        <dbReference type="ARBA" id="ARBA00022840"/>
    </source>
</evidence>
<evidence type="ECO:0000256" key="24">
    <source>
        <dbReference type="SAM" id="MobiDB-lite"/>
    </source>
</evidence>
<dbReference type="GO" id="GO:0005886">
    <property type="term" value="C:plasma membrane"/>
    <property type="evidence" value="ECO:0007669"/>
    <property type="project" value="UniProtKB-SubCell"/>
</dbReference>
<dbReference type="OrthoDB" id="10035433at2759"/>
<feature type="region of interest" description="Disordered" evidence="24">
    <location>
        <begin position="547"/>
        <end position="586"/>
    </location>
</feature>
<dbReference type="SMART" id="SM00044">
    <property type="entry name" value="CYCc"/>
    <property type="match status" value="2"/>
</dbReference>
<feature type="region of interest" description="Disordered" evidence="24">
    <location>
        <begin position="762"/>
        <end position="848"/>
    </location>
</feature>
<evidence type="ECO:0000256" key="22">
    <source>
        <dbReference type="ARBA" id="ARBA00081427"/>
    </source>
</evidence>
<feature type="transmembrane region" description="Helical" evidence="25">
    <location>
        <begin position="116"/>
        <end position="136"/>
    </location>
</feature>